<keyword evidence="1" id="KW-0472">Membrane</keyword>
<dbReference type="PATRIC" id="fig|301375.6.peg.2522"/>
<gene>
    <name evidence="2" type="ORF">XD72_1730</name>
    <name evidence="3" type="ORF">XE07_1109</name>
</gene>
<evidence type="ECO:0000313" key="5">
    <source>
        <dbReference type="Proteomes" id="UP000057043"/>
    </source>
</evidence>
<evidence type="ECO:0000313" key="3">
    <source>
        <dbReference type="EMBL" id="KUK96438.1"/>
    </source>
</evidence>
<dbReference type="AlphaFoldDB" id="A0A124FM83"/>
<reference evidence="4 5" key="2">
    <citation type="journal article" date="2015" name="MBio">
        <title>Genome-Resolved Metagenomic Analysis Reveals Roles for Candidate Phyla and Other Microbial Community Members in Biogeochemical Transformations in Oil Reservoirs.</title>
        <authorList>
            <person name="Hu P."/>
            <person name="Tom L."/>
            <person name="Singh A."/>
            <person name="Thomas B.C."/>
            <person name="Baker B.J."/>
            <person name="Piceno Y.M."/>
            <person name="Andersen G.L."/>
            <person name="Banfield J.F."/>
        </authorList>
    </citation>
    <scope>NUCLEOTIDE SEQUENCE [LARGE SCALE GENOMIC DNA]</scope>
    <source>
        <strain evidence="2">57_489</strain>
    </source>
</reference>
<dbReference type="Proteomes" id="UP000053961">
    <property type="component" value="Unassembled WGS sequence"/>
</dbReference>
<dbReference type="EMBL" id="LGFT01000042">
    <property type="protein sequence ID" value="KUK43916.1"/>
    <property type="molecule type" value="Genomic_DNA"/>
</dbReference>
<feature type="transmembrane region" description="Helical" evidence="1">
    <location>
        <begin position="20"/>
        <end position="43"/>
    </location>
</feature>
<protein>
    <recommendedName>
        <fullName evidence="6">DUF2149 domain-containing protein</fullName>
    </recommendedName>
</protein>
<name>A0A124FM83_9EURY</name>
<sequence length="119" mass="12919">MSRIGRRKIGMLEESEEDPISGVANLFDAAMVFAIALLLALVISYNIPELLTPEASVTIVKNPGDPNMQIIIKNMDQIQILNMTDKIAGGQGTKMGTAYRLENGMVVYVPENDPSPDSP</sequence>
<keyword evidence="1" id="KW-1133">Transmembrane helix</keyword>
<proteinExistence type="predicted"/>
<organism evidence="2 5">
    <name type="scientific">Methanothrix harundinacea</name>
    <dbReference type="NCBI Taxonomy" id="301375"/>
    <lineage>
        <taxon>Archaea</taxon>
        <taxon>Methanobacteriati</taxon>
        <taxon>Methanobacteriota</taxon>
        <taxon>Stenosarchaea group</taxon>
        <taxon>Methanomicrobia</taxon>
        <taxon>Methanotrichales</taxon>
        <taxon>Methanotrichaceae</taxon>
        <taxon>Methanothrix</taxon>
    </lineage>
</organism>
<evidence type="ECO:0000313" key="4">
    <source>
        <dbReference type="Proteomes" id="UP000053961"/>
    </source>
</evidence>
<evidence type="ECO:0000313" key="2">
    <source>
        <dbReference type="EMBL" id="KUK43916.1"/>
    </source>
</evidence>
<evidence type="ECO:0000256" key="1">
    <source>
        <dbReference type="SAM" id="Phobius"/>
    </source>
</evidence>
<keyword evidence="1" id="KW-0812">Transmembrane</keyword>
<dbReference type="Proteomes" id="UP000057043">
    <property type="component" value="Unassembled WGS sequence"/>
</dbReference>
<reference evidence="3" key="1">
    <citation type="journal article" date="2015" name="MBio">
        <title>Genome-resolved metagenomic analysis reveals roles for candidate phyla and other microbial community members in biogeochemical transformations in oil reservoirs.</title>
        <authorList>
            <person name="Hu P."/>
            <person name="Tom L."/>
            <person name="Singh A."/>
            <person name="Thomas B.C."/>
            <person name="Baker B.J."/>
            <person name="Piceno Y.M."/>
            <person name="Andersen G.L."/>
            <person name="Banfield J.F."/>
        </authorList>
    </citation>
    <scope>NUCLEOTIDE SEQUENCE [LARGE SCALE GENOMIC DNA]</scope>
    <source>
        <strain evidence="3">56_747</strain>
    </source>
</reference>
<evidence type="ECO:0008006" key="6">
    <source>
        <dbReference type="Google" id="ProtNLM"/>
    </source>
</evidence>
<dbReference type="EMBL" id="LGHB01000013">
    <property type="protein sequence ID" value="KUK96438.1"/>
    <property type="molecule type" value="Genomic_DNA"/>
</dbReference>
<accession>A0A124FM83</accession>
<dbReference type="Pfam" id="PF09919">
    <property type="entry name" value="DUF2149"/>
    <property type="match status" value="1"/>
</dbReference>
<dbReference type="InterPro" id="IPR018676">
    <property type="entry name" value="DUF2149"/>
</dbReference>
<comment type="caution">
    <text evidence="2">The sequence shown here is derived from an EMBL/GenBank/DDBJ whole genome shotgun (WGS) entry which is preliminary data.</text>
</comment>